<gene>
    <name evidence="1" type="ORF">TWF506_003009</name>
</gene>
<evidence type="ECO:0000313" key="2">
    <source>
        <dbReference type="Proteomes" id="UP001307849"/>
    </source>
</evidence>
<sequence>MVKILSKLRRLGRYQKRKRKTHLSYSESYTVRVYQPNTILTPNYTLRCRYSGTQSKGETCWNVTLL</sequence>
<keyword evidence="2" id="KW-1185">Reference proteome</keyword>
<dbReference type="EMBL" id="JAVHJM010000011">
    <property type="protein sequence ID" value="KAK6502429.1"/>
    <property type="molecule type" value="Genomic_DNA"/>
</dbReference>
<accession>A0AAN8NDY4</accession>
<dbReference type="Proteomes" id="UP001307849">
    <property type="component" value="Unassembled WGS sequence"/>
</dbReference>
<comment type="caution">
    <text evidence="1">The sequence shown here is derived from an EMBL/GenBank/DDBJ whole genome shotgun (WGS) entry which is preliminary data.</text>
</comment>
<dbReference type="AlphaFoldDB" id="A0AAN8NDY4"/>
<proteinExistence type="predicted"/>
<evidence type="ECO:0000313" key="1">
    <source>
        <dbReference type="EMBL" id="KAK6502429.1"/>
    </source>
</evidence>
<name>A0AAN8NDY4_9PEZI</name>
<protein>
    <submittedName>
        <fullName evidence="1">Uncharacterized protein</fullName>
    </submittedName>
</protein>
<reference evidence="1 2" key="1">
    <citation type="submission" date="2019-10" db="EMBL/GenBank/DDBJ databases">
        <authorList>
            <person name="Palmer J.M."/>
        </authorList>
    </citation>
    <scope>NUCLEOTIDE SEQUENCE [LARGE SCALE GENOMIC DNA]</scope>
    <source>
        <strain evidence="1 2">TWF506</strain>
    </source>
</reference>
<organism evidence="1 2">
    <name type="scientific">Arthrobotrys conoides</name>
    <dbReference type="NCBI Taxonomy" id="74498"/>
    <lineage>
        <taxon>Eukaryota</taxon>
        <taxon>Fungi</taxon>
        <taxon>Dikarya</taxon>
        <taxon>Ascomycota</taxon>
        <taxon>Pezizomycotina</taxon>
        <taxon>Orbiliomycetes</taxon>
        <taxon>Orbiliales</taxon>
        <taxon>Orbiliaceae</taxon>
        <taxon>Arthrobotrys</taxon>
    </lineage>
</organism>